<feature type="domain" description="Helicase C-terminal" evidence="16">
    <location>
        <begin position="632"/>
        <end position="800"/>
    </location>
</feature>
<keyword evidence="6" id="KW-0227">DNA damage</keyword>
<comment type="similarity">
    <text evidence="3 13">Belongs to the DEAD box helicase family. DEAH subfamily. FANCM sub-subfamily.</text>
</comment>
<feature type="compositionally biased region" description="Polar residues" evidence="14">
    <location>
        <begin position="119"/>
        <end position="128"/>
    </location>
</feature>
<evidence type="ECO:0000256" key="3">
    <source>
        <dbReference type="ARBA" id="ARBA00009889"/>
    </source>
</evidence>
<organism evidence="17 18">
    <name type="scientific">Coniosporium apollinis (strain CBS 100218)</name>
    <name type="common">Rock-inhabiting black yeast</name>
    <dbReference type="NCBI Taxonomy" id="1168221"/>
    <lineage>
        <taxon>Eukaryota</taxon>
        <taxon>Fungi</taxon>
        <taxon>Dikarya</taxon>
        <taxon>Ascomycota</taxon>
        <taxon>Pezizomycotina</taxon>
        <taxon>Dothideomycetes</taxon>
        <taxon>Dothideomycetes incertae sedis</taxon>
        <taxon>Coniosporium</taxon>
    </lineage>
</organism>
<feature type="domain" description="Helicase ATP-binding" evidence="15">
    <location>
        <begin position="286"/>
        <end position="454"/>
    </location>
</feature>
<feature type="compositionally biased region" description="Acidic residues" evidence="14">
    <location>
        <begin position="1124"/>
        <end position="1134"/>
    </location>
</feature>
<dbReference type="AlphaFoldDB" id="R7YQW3"/>
<dbReference type="SUPFAM" id="SSF52540">
    <property type="entry name" value="P-loop containing nucleoside triphosphate hydrolases"/>
    <property type="match status" value="1"/>
</dbReference>
<keyword evidence="18" id="KW-1185">Reference proteome</keyword>
<keyword evidence="7" id="KW-0378">Hydrolase</keyword>
<dbReference type="RefSeq" id="XP_007779560.1">
    <property type="nucleotide sequence ID" value="XM_007781370.1"/>
</dbReference>
<dbReference type="CDD" id="cd18801">
    <property type="entry name" value="SF2_C_FANCM_Hef"/>
    <property type="match status" value="1"/>
</dbReference>
<evidence type="ECO:0000256" key="12">
    <source>
        <dbReference type="ARBA" id="ARBA00047995"/>
    </source>
</evidence>
<dbReference type="GO" id="GO:0036297">
    <property type="term" value="P:interstrand cross-link repair"/>
    <property type="evidence" value="ECO:0007669"/>
    <property type="project" value="UniProtKB-ARBA"/>
</dbReference>
<accession>R7YQW3</accession>
<dbReference type="OrthoDB" id="164902at2759"/>
<feature type="compositionally biased region" description="Acidic residues" evidence="14">
    <location>
        <begin position="1062"/>
        <end position="1086"/>
    </location>
</feature>
<dbReference type="Gene3D" id="3.40.50.300">
    <property type="entry name" value="P-loop containing nucleotide triphosphate hydrolases"/>
    <property type="match status" value="2"/>
</dbReference>
<dbReference type="SMART" id="SM00487">
    <property type="entry name" value="DEXDc"/>
    <property type="match status" value="1"/>
</dbReference>
<evidence type="ECO:0000256" key="6">
    <source>
        <dbReference type="ARBA" id="ARBA00022763"/>
    </source>
</evidence>
<evidence type="ECO:0000256" key="1">
    <source>
        <dbReference type="ARBA" id="ARBA00003813"/>
    </source>
</evidence>
<keyword evidence="9" id="KW-0067">ATP-binding</keyword>
<evidence type="ECO:0000256" key="14">
    <source>
        <dbReference type="SAM" id="MobiDB-lite"/>
    </source>
</evidence>
<feature type="region of interest" description="Disordered" evidence="14">
    <location>
        <begin position="77"/>
        <end position="155"/>
    </location>
</feature>
<dbReference type="HOGENOM" id="CLU_002513_0_0_1"/>
<dbReference type="Pfam" id="PF04851">
    <property type="entry name" value="ResIII"/>
    <property type="match status" value="1"/>
</dbReference>
<dbReference type="InterPro" id="IPR001650">
    <property type="entry name" value="Helicase_C-like"/>
</dbReference>
<protein>
    <recommendedName>
        <fullName evidence="13">ATP-dependent DNA helicase</fullName>
        <ecNumber evidence="13">3.6.4.12</ecNumber>
    </recommendedName>
</protein>
<reference evidence="18" key="1">
    <citation type="submission" date="2012-06" db="EMBL/GenBank/DDBJ databases">
        <title>The genome sequence of Coniosporium apollinis CBS 100218.</title>
        <authorList>
            <consortium name="The Broad Institute Genome Sequencing Platform"/>
            <person name="Cuomo C."/>
            <person name="Gorbushina A."/>
            <person name="Noack S."/>
            <person name="Walker B."/>
            <person name="Young S.K."/>
            <person name="Zeng Q."/>
            <person name="Gargeya S."/>
            <person name="Fitzgerald M."/>
            <person name="Haas B."/>
            <person name="Abouelleil A."/>
            <person name="Alvarado L."/>
            <person name="Arachchi H.M."/>
            <person name="Berlin A.M."/>
            <person name="Chapman S.B."/>
            <person name="Goldberg J."/>
            <person name="Griggs A."/>
            <person name="Gujja S."/>
            <person name="Hansen M."/>
            <person name="Howarth C."/>
            <person name="Imamovic A."/>
            <person name="Larimer J."/>
            <person name="McCowan C."/>
            <person name="Montmayeur A."/>
            <person name="Murphy C."/>
            <person name="Neiman D."/>
            <person name="Pearson M."/>
            <person name="Priest M."/>
            <person name="Roberts A."/>
            <person name="Saif S."/>
            <person name="Shea T."/>
            <person name="Sisk P."/>
            <person name="Sykes S."/>
            <person name="Wortman J."/>
            <person name="Nusbaum C."/>
            <person name="Birren B."/>
        </authorList>
    </citation>
    <scope>NUCLEOTIDE SEQUENCE [LARGE SCALE GENOMIC DNA]</scope>
    <source>
        <strain evidence="18">CBS 100218</strain>
    </source>
</reference>
<keyword evidence="11" id="KW-0539">Nucleus</keyword>
<dbReference type="InterPro" id="IPR039686">
    <property type="entry name" value="FANCM/Mph1-like_ID"/>
</dbReference>
<dbReference type="GeneID" id="19900785"/>
<dbReference type="EC" id="3.6.4.12" evidence="13"/>
<dbReference type="GO" id="GO:0005524">
    <property type="term" value="F:ATP binding"/>
    <property type="evidence" value="ECO:0007669"/>
    <property type="project" value="UniProtKB-UniRule"/>
</dbReference>
<proteinExistence type="inferred from homology"/>
<dbReference type="InterPro" id="IPR027417">
    <property type="entry name" value="P-loop_NTPase"/>
</dbReference>
<feature type="compositionally biased region" description="Polar residues" evidence="14">
    <location>
        <begin position="1137"/>
        <end position="1146"/>
    </location>
</feature>
<evidence type="ECO:0000313" key="17">
    <source>
        <dbReference type="EMBL" id="EON64243.1"/>
    </source>
</evidence>
<dbReference type="GO" id="GO:0005634">
    <property type="term" value="C:nucleus"/>
    <property type="evidence" value="ECO:0007669"/>
    <property type="project" value="UniProtKB-SubCell"/>
</dbReference>
<evidence type="ECO:0000256" key="7">
    <source>
        <dbReference type="ARBA" id="ARBA00022801"/>
    </source>
</evidence>
<dbReference type="CDD" id="cd12091">
    <property type="entry name" value="FANCM_ID"/>
    <property type="match status" value="1"/>
</dbReference>
<keyword evidence="10" id="KW-0234">DNA repair</keyword>
<evidence type="ECO:0000256" key="11">
    <source>
        <dbReference type="ARBA" id="ARBA00023242"/>
    </source>
</evidence>
<dbReference type="InterPro" id="IPR006935">
    <property type="entry name" value="Helicase/UvrB_N"/>
</dbReference>
<dbReference type="PANTHER" id="PTHR14025">
    <property type="entry name" value="FANCONI ANEMIA GROUP M FANCM FAMILY MEMBER"/>
    <property type="match status" value="1"/>
</dbReference>
<evidence type="ECO:0000256" key="10">
    <source>
        <dbReference type="ARBA" id="ARBA00023204"/>
    </source>
</evidence>
<keyword evidence="5" id="KW-0547">Nucleotide-binding</keyword>
<gene>
    <name evidence="17" type="ORF">W97_03474</name>
</gene>
<keyword evidence="8" id="KW-0347">Helicase</keyword>
<dbReference type="GO" id="GO:0016887">
    <property type="term" value="F:ATP hydrolysis activity"/>
    <property type="evidence" value="ECO:0007669"/>
    <property type="project" value="RHEA"/>
</dbReference>
<evidence type="ECO:0000256" key="5">
    <source>
        <dbReference type="ARBA" id="ARBA00022741"/>
    </source>
</evidence>
<dbReference type="OMA" id="EMEMCMD"/>
<dbReference type="SMART" id="SM00490">
    <property type="entry name" value="HELICc"/>
    <property type="match status" value="1"/>
</dbReference>
<feature type="region of interest" description="Disordered" evidence="14">
    <location>
        <begin position="1"/>
        <end position="43"/>
    </location>
</feature>
<feature type="region of interest" description="Disordered" evidence="14">
    <location>
        <begin position="994"/>
        <end position="1023"/>
    </location>
</feature>
<dbReference type="InterPro" id="IPR044749">
    <property type="entry name" value="FANCM_DEXDc"/>
</dbReference>
<dbReference type="GO" id="GO:0043138">
    <property type="term" value="F:3'-5' DNA helicase activity"/>
    <property type="evidence" value="ECO:0007669"/>
    <property type="project" value="InterPro"/>
</dbReference>
<evidence type="ECO:0000256" key="9">
    <source>
        <dbReference type="ARBA" id="ARBA00022840"/>
    </source>
</evidence>
<feature type="compositionally biased region" description="Acidic residues" evidence="14">
    <location>
        <begin position="1"/>
        <end position="16"/>
    </location>
</feature>
<dbReference type="Gene3D" id="1.20.1320.20">
    <property type="entry name" value="hef helicase domain"/>
    <property type="match status" value="1"/>
</dbReference>
<comment type="subunit">
    <text evidence="4 13">Interacts with the MHF histone-fold complex to form the FANCM-MHF complex.</text>
</comment>
<dbReference type="InterPro" id="IPR014001">
    <property type="entry name" value="Helicase_ATP-bd"/>
</dbReference>
<dbReference type="Proteomes" id="UP000016924">
    <property type="component" value="Unassembled WGS sequence"/>
</dbReference>
<dbReference type="GO" id="GO:0000400">
    <property type="term" value="F:four-way junction DNA binding"/>
    <property type="evidence" value="ECO:0007669"/>
    <property type="project" value="TreeGrafter"/>
</dbReference>
<comment type="subcellular location">
    <subcellularLocation>
        <location evidence="2 13">Nucleus</location>
    </subcellularLocation>
</comment>
<dbReference type="eggNOG" id="KOG0354">
    <property type="taxonomic scope" value="Eukaryota"/>
</dbReference>
<evidence type="ECO:0000256" key="13">
    <source>
        <dbReference type="RuleBase" id="RU367027"/>
    </source>
</evidence>
<feature type="region of interest" description="Disordered" evidence="14">
    <location>
        <begin position="237"/>
        <end position="261"/>
    </location>
</feature>
<evidence type="ECO:0000313" key="18">
    <source>
        <dbReference type="Proteomes" id="UP000016924"/>
    </source>
</evidence>
<evidence type="ECO:0000259" key="15">
    <source>
        <dbReference type="PROSITE" id="PS51192"/>
    </source>
</evidence>
<feature type="region of interest" description="Disordered" evidence="14">
    <location>
        <begin position="817"/>
        <end position="896"/>
    </location>
</feature>
<comment type="function">
    <text evidence="1 13">ATP-dependent DNA helicase involved in DNA damage repair by homologous recombination and in genome maintenance. Capable of unwinding D-loops. Plays a role in limiting crossover recombinants during mitotic DNA double-strand break (DSB) repair. Component of a FANCM-MHF complex which promotes gene conversion at blocked replication forks, probably by reversal of the stalled fork.</text>
</comment>
<evidence type="ECO:0000256" key="8">
    <source>
        <dbReference type="ARBA" id="ARBA00022806"/>
    </source>
</evidence>
<dbReference type="Pfam" id="PF00271">
    <property type="entry name" value="Helicase_C"/>
    <property type="match status" value="1"/>
</dbReference>
<dbReference type="GO" id="GO:0045003">
    <property type="term" value="P:double-strand break repair via synthesis-dependent strand annealing"/>
    <property type="evidence" value="ECO:0007669"/>
    <property type="project" value="TreeGrafter"/>
</dbReference>
<dbReference type="FunFam" id="3.40.50.300:FF:000861">
    <property type="entry name" value="Fanconi anemia, complementation group M"/>
    <property type="match status" value="1"/>
</dbReference>
<evidence type="ECO:0000256" key="2">
    <source>
        <dbReference type="ARBA" id="ARBA00004123"/>
    </source>
</evidence>
<dbReference type="CDD" id="cd18033">
    <property type="entry name" value="DEXDc_FANCM"/>
    <property type="match status" value="1"/>
</dbReference>
<dbReference type="EMBL" id="JH767567">
    <property type="protein sequence ID" value="EON64243.1"/>
    <property type="molecule type" value="Genomic_DNA"/>
</dbReference>
<dbReference type="GO" id="GO:0009378">
    <property type="term" value="F:four-way junction helicase activity"/>
    <property type="evidence" value="ECO:0007669"/>
    <property type="project" value="TreeGrafter"/>
</dbReference>
<name>R7YQW3_CONA1</name>
<dbReference type="PROSITE" id="PS51194">
    <property type="entry name" value="HELICASE_CTER"/>
    <property type="match status" value="1"/>
</dbReference>
<dbReference type="PROSITE" id="PS51192">
    <property type="entry name" value="HELICASE_ATP_BIND_1"/>
    <property type="match status" value="1"/>
</dbReference>
<feature type="compositionally biased region" description="Basic residues" evidence="14">
    <location>
        <begin position="835"/>
        <end position="847"/>
    </location>
</feature>
<comment type="catalytic activity">
    <reaction evidence="12 13">
        <text>ATP + H2O = ADP + phosphate + H(+)</text>
        <dbReference type="Rhea" id="RHEA:13065"/>
        <dbReference type="ChEBI" id="CHEBI:15377"/>
        <dbReference type="ChEBI" id="CHEBI:15378"/>
        <dbReference type="ChEBI" id="CHEBI:30616"/>
        <dbReference type="ChEBI" id="CHEBI:43474"/>
        <dbReference type="ChEBI" id="CHEBI:456216"/>
        <dbReference type="EC" id="3.6.4.12"/>
    </reaction>
</comment>
<dbReference type="STRING" id="1168221.R7YQW3"/>
<feature type="region of interest" description="Disordered" evidence="14">
    <location>
        <begin position="1056"/>
        <end position="1177"/>
    </location>
</feature>
<evidence type="ECO:0000259" key="16">
    <source>
        <dbReference type="PROSITE" id="PS51194"/>
    </source>
</evidence>
<dbReference type="PANTHER" id="PTHR14025:SF20">
    <property type="entry name" value="FANCONI ANEMIA GROUP M PROTEIN"/>
    <property type="match status" value="1"/>
</dbReference>
<sequence>MDGSDDFGDFDDEELIEAATQAEAPDNSPSREKTPKPPKHKIHVPANAVAVQDVYYTQAPPSASMPWQIRGPIWQKAPASSKTGVGRSPLQVRRKSLNDDIVSDEEEAFDPPKLPPASKTPTKPQQYAVQDDVVSDEEDAFDPPMLPPKPARQQSVLHPKGMQPVYGTSQVNIAALDATEELADLPSDVFSSSAASPEKQPDEAIPTTTQVRRQTLVAPQNGLRQTTLFGRDTAQGLPASQVNKRHNWPLANKAEPPTHHKLNDAATRTWVYPTNLGTIRDYQFNIVARGLYHNLLVALPTGLGKTFIAATIMLNWFRWTKDSQIVFMAPTKPLVSQQVGACFGIAGIPRSETTMLTGGIATGLRAEEWLSKRVFFMTPQTLLNDLKTGICDPKRIVLLVVDEAHRATGAYSYVEVVKFIRRFNESFRVLALTATPGSDVKSVQKVIDGLDISRVEIRTEHSIDIRQYVHSRQTETFVFDPSEEMTMLMDLYSKAVEPLLGQLSRMNATWSRDPLSLTPYGLTIARQQWMNSDAGRNANWGIKGMVISVFSLLASLAHCMELLKNHGISPFYHSLLNFRKTLDMNEKGKPSKWKRQISEDPNFEKMMGTLRSWTHDPDFIGHPKLEFLRSALLNHLMDAGEGKSTDRGPPSSTRIMVFAHYRDSAEDIVRILKRNEPMIRPHVFVGQAGTKTSEAMNQKKQLEVVQKFKDGIYNTLVATSIGEEGLDIGEVDLIVCYDSKASPIRMLQRMGRTGRKRAGKIILLQMRGKEESDAMKAKDSYEKMQALIASGTQFTFHEDLSRRILPKEIQPVVDKRIVDIPPENSQPDLPEPTARGRKAPKRPPKKFHMPDGVRTGFVSASRLDADEGDEEDELAAAQPKKRRKRASAVKEPPEETVQNPFLSDVILNKVQEKELERKYQSVFDGEEMQTVAAPRLDAHPARQRKLGRTKYISHGRRAVETVDMLNRIHRVDDAYLNILKQNLHMSDIESELPGVVVDDEEDEESAPYADATPLRKPNRCPKATSHYRDVDVAAEGQSSSPPPTDPRYAIRSQAITLGSEDTSGEDDEEMLDPESELADFIVDDAEPIPLHTSQSFPDDEPPESSLPAVSLQPSTVRGLHVIREDEESDEDEADLPTLSTLVGSKRTQPKPPEVAPAPAVRRGRKRRVIEDDDDEDE</sequence>
<evidence type="ECO:0000256" key="4">
    <source>
        <dbReference type="ARBA" id="ARBA00011390"/>
    </source>
</evidence>